<dbReference type="Proteomes" id="UP000299102">
    <property type="component" value="Unassembled WGS sequence"/>
</dbReference>
<feature type="region of interest" description="Disordered" evidence="1">
    <location>
        <begin position="109"/>
        <end position="142"/>
    </location>
</feature>
<organism evidence="2 3">
    <name type="scientific">Eumeta variegata</name>
    <name type="common">Bagworm moth</name>
    <name type="synonym">Eumeta japonica</name>
    <dbReference type="NCBI Taxonomy" id="151549"/>
    <lineage>
        <taxon>Eukaryota</taxon>
        <taxon>Metazoa</taxon>
        <taxon>Ecdysozoa</taxon>
        <taxon>Arthropoda</taxon>
        <taxon>Hexapoda</taxon>
        <taxon>Insecta</taxon>
        <taxon>Pterygota</taxon>
        <taxon>Neoptera</taxon>
        <taxon>Endopterygota</taxon>
        <taxon>Lepidoptera</taxon>
        <taxon>Glossata</taxon>
        <taxon>Ditrysia</taxon>
        <taxon>Tineoidea</taxon>
        <taxon>Psychidae</taxon>
        <taxon>Oiketicinae</taxon>
        <taxon>Eumeta</taxon>
    </lineage>
</organism>
<evidence type="ECO:0000313" key="2">
    <source>
        <dbReference type="EMBL" id="GBP03357.1"/>
    </source>
</evidence>
<comment type="caution">
    <text evidence="2">The sequence shown here is derived from an EMBL/GenBank/DDBJ whole genome shotgun (WGS) entry which is preliminary data.</text>
</comment>
<dbReference type="EMBL" id="BGZK01000010">
    <property type="protein sequence ID" value="GBP03357.1"/>
    <property type="molecule type" value="Genomic_DNA"/>
</dbReference>
<evidence type="ECO:0000256" key="1">
    <source>
        <dbReference type="SAM" id="MobiDB-lite"/>
    </source>
</evidence>
<sequence>MVIEVPFDYRTSFAFFRRETAAITVRGLRWSDPRPVHPEGGPGPGVARGVPQVPGVPAVPRRVVHLLRQRRQDLLQERLHQHLPTASSELELGLLEELELNVKRERKWSKGLGSELKTGPEPKLRTGLGSKTSVETESKSKL</sequence>
<protein>
    <submittedName>
        <fullName evidence="2">Uncharacterized protein</fullName>
    </submittedName>
</protein>
<accession>A0A4C1SPV4</accession>
<reference evidence="2 3" key="1">
    <citation type="journal article" date="2019" name="Commun. Biol.">
        <title>The bagworm genome reveals a unique fibroin gene that provides high tensile strength.</title>
        <authorList>
            <person name="Kono N."/>
            <person name="Nakamura H."/>
            <person name="Ohtoshi R."/>
            <person name="Tomita M."/>
            <person name="Numata K."/>
            <person name="Arakawa K."/>
        </authorList>
    </citation>
    <scope>NUCLEOTIDE SEQUENCE [LARGE SCALE GENOMIC DNA]</scope>
</reference>
<proteinExistence type="predicted"/>
<keyword evidence="3" id="KW-1185">Reference proteome</keyword>
<dbReference type="AlphaFoldDB" id="A0A4C1SPV4"/>
<feature type="region of interest" description="Disordered" evidence="1">
    <location>
        <begin position="34"/>
        <end position="54"/>
    </location>
</feature>
<name>A0A4C1SPV4_EUMVA</name>
<evidence type="ECO:0000313" key="3">
    <source>
        <dbReference type="Proteomes" id="UP000299102"/>
    </source>
</evidence>
<gene>
    <name evidence="2" type="ORF">EVAR_101751_1</name>
</gene>